<dbReference type="Gene3D" id="3.30.360.10">
    <property type="entry name" value="Dihydrodipicolinate Reductase, domain 2"/>
    <property type="match status" value="1"/>
</dbReference>
<proteinExistence type="predicted"/>
<dbReference type="PANTHER" id="PTHR43331">
    <property type="entry name" value="HOMOSERINE DEHYDROGENASE"/>
    <property type="match status" value="1"/>
</dbReference>
<dbReference type="PANTHER" id="PTHR43331:SF1">
    <property type="entry name" value="HOMOSERINE DEHYDROGENASE"/>
    <property type="match status" value="1"/>
</dbReference>
<evidence type="ECO:0000259" key="2">
    <source>
        <dbReference type="Pfam" id="PF00742"/>
    </source>
</evidence>
<evidence type="ECO:0000256" key="1">
    <source>
        <dbReference type="ARBA" id="ARBA00023002"/>
    </source>
</evidence>
<reference evidence="4" key="1">
    <citation type="journal article" date="2019" name="Int. J. Syst. Evol. Microbiol.">
        <title>The Global Catalogue of Microorganisms (GCM) 10K type strain sequencing project: providing services to taxonomists for standard genome sequencing and annotation.</title>
        <authorList>
            <consortium name="The Broad Institute Genomics Platform"/>
            <consortium name="The Broad Institute Genome Sequencing Center for Infectious Disease"/>
            <person name="Wu L."/>
            <person name="Ma J."/>
        </authorList>
    </citation>
    <scope>NUCLEOTIDE SEQUENCE [LARGE SCALE GENOMIC DNA]</scope>
    <source>
        <strain evidence="4">JCM 13929</strain>
    </source>
</reference>
<name>A0ABP4RDP9_9ACTN</name>
<accession>A0ABP4RDP9</accession>
<dbReference type="EMBL" id="BAAAMU010000030">
    <property type="protein sequence ID" value="GAA1641887.1"/>
    <property type="molecule type" value="Genomic_DNA"/>
</dbReference>
<evidence type="ECO:0000313" key="3">
    <source>
        <dbReference type="EMBL" id="GAA1641887.1"/>
    </source>
</evidence>
<organism evidence="3 4">
    <name type="scientific">Nonomuraea maheshkhaliensis</name>
    <dbReference type="NCBI Taxonomy" id="419590"/>
    <lineage>
        <taxon>Bacteria</taxon>
        <taxon>Bacillati</taxon>
        <taxon>Actinomycetota</taxon>
        <taxon>Actinomycetes</taxon>
        <taxon>Streptosporangiales</taxon>
        <taxon>Streptosporangiaceae</taxon>
        <taxon>Nonomuraea</taxon>
    </lineage>
</organism>
<dbReference type="Pfam" id="PF00742">
    <property type="entry name" value="Homoserine_dh"/>
    <property type="match status" value="1"/>
</dbReference>
<dbReference type="Proteomes" id="UP001500064">
    <property type="component" value="Unassembled WGS sequence"/>
</dbReference>
<protein>
    <recommendedName>
        <fullName evidence="2">Homoserine dehydrogenase catalytic domain-containing protein</fullName>
    </recommendedName>
</protein>
<feature type="domain" description="Homoserine dehydrogenase catalytic" evidence="2">
    <location>
        <begin position="3"/>
        <end position="94"/>
    </location>
</feature>
<keyword evidence="4" id="KW-1185">Reference proteome</keyword>
<gene>
    <name evidence="3" type="ORF">GCM10009733_043650</name>
</gene>
<keyword evidence="1" id="KW-0560">Oxidoreductase</keyword>
<comment type="caution">
    <text evidence="3">The sequence shown here is derived from an EMBL/GenBank/DDBJ whole genome shotgun (WGS) entry which is preliminary data.</text>
</comment>
<dbReference type="InterPro" id="IPR001342">
    <property type="entry name" value="HDH_cat"/>
</dbReference>
<sequence length="104" mass="10819">MRVEAQPVDQSCAAAALDALSRGRRLRAVASARADQPLLVEVRLEETEPGDPLYALSGPEKAVVFGCQEAGDVVVSGGRSSPLGAALALVKDTIDVTAPRLGFF</sequence>
<evidence type="ECO:0000313" key="4">
    <source>
        <dbReference type="Proteomes" id="UP001500064"/>
    </source>
</evidence>